<keyword evidence="2" id="KW-1185">Reference proteome</keyword>
<protein>
    <submittedName>
        <fullName evidence="1">Uncharacterized protein</fullName>
    </submittedName>
</protein>
<sequence>MVLGRVLTLDLVILQKLPNDFKKRWERKNQTVDNLFGKGDSSNSCSSYSMS</sequence>
<proteinExistence type="predicted"/>
<evidence type="ECO:0000313" key="1">
    <source>
        <dbReference type="EMBL" id="RZC79696.1"/>
    </source>
</evidence>
<gene>
    <name evidence="1" type="ORF">C5167_042273</name>
</gene>
<accession>A0A4Y7L3D9</accession>
<dbReference type="AlphaFoldDB" id="A0A4Y7L3D9"/>
<organism evidence="1 2">
    <name type="scientific">Papaver somniferum</name>
    <name type="common">Opium poppy</name>
    <dbReference type="NCBI Taxonomy" id="3469"/>
    <lineage>
        <taxon>Eukaryota</taxon>
        <taxon>Viridiplantae</taxon>
        <taxon>Streptophyta</taxon>
        <taxon>Embryophyta</taxon>
        <taxon>Tracheophyta</taxon>
        <taxon>Spermatophyta</taxon>
        <taxon>Magnoliopsida</taxon>
        <taxon>Ranunculales</taxon>
        <taxon>Papaveraceae</taxon>
        <taxon>Papaveroideae</taxon>
        <taxon>Papaver</taxon>
    </lineage>
</organism>
<reference evidence="1 2" key="1">
    <citation type="journal article" date="2018" name="Science">
        <title>The opium poppy genome and morphinan production.</title>
        <authorList>
            <person name="Guo L."/>
            <person name="Winzer T."/>
            <person name="Yang X."/>
            <person name="Li Y."/>
            <person name="Ning Z."/>
            <person name="He Z."/>
            <person name="Teodor R."/>
            <person name="Lu Y."/>
            <person name="Bowser T.A."/>
            <person name="Graham I.A."/>
            <person name="Ye K."/>
        </authorList>
    </citation>
    <scope>NUCLEOTIDE SEQUENCE [LARGE SCALE GENOMIC DNA]</scope>
    <source>
        <strain evidence="2">cv. HN1</strain>
        <tissue evidence="1">Leaves</tissue>
    </source>
</reference>
<feature type="non-terminal residue" evidence="1">
    <location>
        <position position="51"/>
    </location>
</feature>
<name>A0A4Y7L3D9_PAPSO</name>
<evidence type="ECO:0000313" key="2">
    <source>
        <dbReference type="Proteomes" id="UP000316621"/>
    </source>
</evidence>
<dbReference type="Proteomes" id="UP000316621">
    <property type="component" value="Chromosome 10"/>
</dbReference>
<dbReference type="Gramene" id="RZC79696">
    <property type="protein sequence ID" value="RZC79696"/>
    <property type="gene ID" value="C5167_042273"/>
</dbReference>
<dbReference type="EMBL" id="CM010724">
    <property type="protein sequence ID" value="RZC79696.1"/>
    <property type="molecule type" value="Genomic_DNA"/>
</dbReference>